<comment type="caution">
    <text evidence="1">The sequence shown here is derived from an EMBL/GenBank/DDBJ whole genome shotgun (WGS) entry which is preliminary data.</text>
</comment>
<dbReference type="EMBL" id="BARW01011588">
    <property type="protein sequence ID" value="GAI74507.1"/>
    <property type="molecule type" value="Genomic_DNA"/>
</dbReference>
<proteinExistence type="predicted"/>
<sequence>TATDTAQDLYVEGLELDDVKCDVFSTSLMRDGITDCIATLTIPENYMLTGQQDGTLIFWASEAQ</sequence>
<evidence type="ECO:0000313" key="1">
    <source>
        <dbReference type="EMBL" id="GAI74507.1"/>
    </source>
</evidence>
<reference evidence="1" key="1">
    <citation type="journal article" date="2014" name="Front. Microbiol.">
        <title>High frequency of phylogenetically diverse reductive dehalogenase-homologous genes in deep subseafloor sedimentary metagenomes.</title>
        <authorList>
            <person name="Kawai M."/>
            <person name="Futagami T."/>
            <person name="Toyoda A."/>
            <person name="Takaki Y."/>
            <person name="Nishi S."/>
            <person name="Hori S."/>
            <person name="Arai W."/>
            <person name="Tsubouchi T."/>
            <person name="Morono Y."/>
            <person name="Uchiyama I."/>
            <person name="Ito T."/>
            <person name="Fujiyama A."/>
            <person name="Inagaki F."/>
            <person name="Takami H."/>
        </authorList>
    </citation>
    <scope>NUCLEOTIDE SEQUENCE</scope>
    <source>
        <strain evidence="1">Expedition CK06-06</strain>
    </source>
</reference>
<feature type="non-terminal residue" evidence="1">
    <location>
        <position position="1"/>
    </location>
</feature>
<organism evidence="1">
    <name type="scientific">marine sediment metagenome</name>
    <dbReference type="NCBI Taxonomy" id="412755"/>
    <lineage>
        <taxon>unclassified sequences</taxon>
        <taxon>metagenomes</taxon>
        <taxon>ecological metagenomes</taxon>
    </lineage>
</organism>
<name>X1R171_9ZZZZ</name>
<accession>X1R171</accession>
<protein>
    <submittedName>
        <fullName evidence="1">Uncharacterized protein</fullName>
    </submittedName>
</protein>
<gene>
    <name evidence="1" type="ORF">S12H4_22280</name>
</gene>
<dbReference type="AlphaFoldDB" id="X1R171"/>